<evidence type="ECO:0000313" key="3">
    <source>
        <dbReference type="Proteomes" id="UP000460290"/>
    </source>
</evidence>
<keyword evidence="1" id="KW-0812">Transmembrane</keyword>
<sequence>MKLFGRDLNEQVTTTYGRQVLFAGMLLQICGVLLTHSKFESLELVGLLVAAIGLFFLAIGLYSMTNGKGDVAKGENKTPNGN</sequence>
<accession>A0A844Z2F9</accession>
<organism evidence="2 3">
    <name type="scientific">Pontixanthobacter aestiaquae</name>
    <dbReference type="NCBI Taxonomy" id="1509367"/>
    <lineage>
        <taxon>Bacteria</taxon>
        <taxon>Pseudomonadati</taxon>
        <taxon>Pseudomonadota</taxon>
        <taxon>Alphaproteobacteria</taxon>
        <taxon>Sphingomonadales</taxon>
        <taxon>Erythrobacteraceae</taxon>
        <taxon>Pontixanthobacter</taxon>
    </lineage>
</organism>
<gene>
    <name evidence="2" type="ORF">GRI35_00540</name>
</gene>
<dbReference type="AlphaFoldDB" id="A0A844Z2F9"/>
<reference evidence="2 3" key="1">
    <citation type="submission" date="2019-12" db="EMBL/GenBank/DDBJ databases">
        <title>Genomic-based taxomic classification of the family Erythrobacteraceae.</title>
        <authorList>
            <person name="Xu L."/>
        </authorList>
    </citation>
    <scope>NUCLEOTIDE SEQUENCE [LARGE SCALE GENOMIC DNA]</scope>
    <source>
        <strain evidence="2 3">KCTC 42006</strain>
    </source>
</reference>
<comment type="caution">
    <text evidence="2">The sequence shown here is derived from an EMBL/GenBank/DDBJ whole genome shotgun (WGS) entry which is preliminary data.</text>
</comment>
<evidence type="ECO:0000256" key="1">
    <source>
        <dbReference type="SAM" id="Phobius"/>
    </source>
</evidence>
<keyword evidence="1" id="KW-1133">Transmembrane helix</keyword>
<dbReference type="Proteomes" id="UP000460290">
    <property type="component" value="Unassembled WGS sequence"/>
</dbReference>
<feature type="transmembrane region" description="Helical" evidence="1">
    <location>
        <begin position="20"/>
        <end position="39"/>
    </location>
</feature>
<feature type="transmembrane region" description="Helical" evidence="1">
    <location>
        <begin position="45"/>
        <end position="64"/>
    </location>
</feature>
<keyword evidence="3" id="KW-1185">Reference proteome</keyword>
<dbReference type="RefSeq" id="WP_160612216.1">
    <property type="nucleotide sequence ID" value="NZ_JAUFQM010000001.1"/>
</dbReference>
<name>A0A844Z2F9_9SPHN</name>
<dbReference type="EMBL" id="WTYZ01000001">
    <property type="protein sequence ID" value="MXO81858.1"/>
    <property type="molecule type" value="Genomic_DNA"/>
</dbReference>
<proteinExistence type="predicted"/>
<keyword evidence="1" id="KW-0472">Membrane</keyword>
<protein>
    <submittedName>
        <fullName evidence="2">Uncharacterized protein</fullName>
    </submittedName>
</protein>
<evidence type="ECO:0000313" key="2">
    <source>
        <dbReference type="EMBL" id="MXO81858.1"/>
    </source>
</evidence>